<feature type="compositionally biased region" description="Polar residues" evidence="1">
    <location>
        <begin position="290"/>
        <end position="317"/>
    </location>
</feature>
<feature type="region of interest" description="Disordered" evidence="1">
    <location>
        <begin position="964"/>
        <end position="992"/>
    </location>
</feature>
<feature type="region of interest" description="Disordered" evidence="1">
    <location>
        <begin position="33"/>
        <end position="69"/>
    </location>
</feature>
<evidence type="ECO:0000313" key="2">
    <source>
        <dbReference type="EMBL" id="KAK9522168.1"/>
    </source>
</evidence>
<feature type="compositionally biased region" description="Low complexity" evidence="1">
    <location>
        <begin position="35"/>
        <end position="47"/>
    </location>
</feature>
<feature type="compositionally biased region" description="Polar residues" evidence="1">
    <location>
        <begin position="217"/>
        <end position="230"/>
    </location>
</feature>
<feature type="region of interest" description="Disordered" evidence="1">
    <location>
        <begin position="258"/>
        <end position="412"/>
    </location>
</feature>
<dbReference type="AlphaFoldDB" id="A0AAW1EJ06"/>
<feature type="compositionally biased region" description="Polar residues" evidence="1">
    <location>
        <begin position="58"/>
        <end position="69"/>
    </location>
</feature>
<proteinExistence type="predicted"/>
<dbReference type="EMBL" id="JBCEZU010000221">
    <property type="protein sequence ID" value="KAK9522168.1"/>
    <property type="molecule type" value="Genomic_DNA"/>
</dbReference>
<feature type="compositionally biased region" description="Basic and acidic residues" evidence="1">
    <location>
        <begin position="983"/>
        <end position="992"/>
    </location>
</feature>
<dbReference type="PANTHER" id="PTHR33480:SF5">
    <property type="entry name" value="SI:DKEY-51D8.9"/>
    <property type="match status" value="1"/>
</dbReference>
<evidence type="ECO:0000256" key="1">
    <source>
        <dbReference type="SAM" id="MobiDB-lite"/>
    </source>
</evidence>
<name>A0AAW1EJ06_ZOAVI</name>
<gene>
    <name evidence="2" type="ORF">VZT92_018652</name>
</gene>
<keyword evidence="3" id="KW-1185">Reference proteome</keyword>
<feature type="region of interest" description="Disordered" evidence="1">
    <location>
        <begin position="130"/>
        <end position="231"/>
    </location>
</feature>
<feature type="compositionally biased region" description="Acidic residues" evidence="1">
    <location>
        <begin position="321"/>
        <end position="330"/>
    </location>
</feature>
<organism evidence="2 3">
    <name type="scientific">Zoarces viviparus</name>
    <name type="common">Viviparous eelpout</name>
    <name type="synonym">Blennius viviparus</name>
    <dbReference type="NCBI Taxonomy" id="48416"/>
    <lineage>
        <taxon>Eukaryota</taxon>
        <taxon>Metazoa</taxon>
        <taxon>Chordata</taxon>
        <taxon>Craniata</taxon>
        <taxon>Vertebrata</taxon>
        <taxon>Euteleostomi</taxon>
        <taxon>Actinopterygii</taxon>
        <taxon>Neopterygii</taxon>
        <taxon>Teleostei</taxon>
        <taxon>Neoteleostei</taxon>
        <taxon>Acanthomorphata</taxon>
        <taxon>Eupercaria</taxon>
        <taxon>Perciformes</taxon>
        <taxon>Cottioidei</taxon>
        <taxon>Zoarcales</taxon>
        <taxon>Zoarcidae</taxon>
        <taxon>Zoarcinae</taxon>
        <taxon>Zoarces</taxon>
    </lineage>
</organism>
<dbReference type="Proteomes" id="UP001488805">
    <property type="component" value="Unassembled WGS sequence"/>
</dbReference>
<dbReference type="PANTHER" id="PTHR33480">
    <property type="entry name" value="SET DOMAIN-CONTAINING PROTEIN-RELATED"/>
    <property type="match status" value="1"/>
</dbReference>
<accession>A0AAW1EJ06</accession>
<sequence length="1065" mass="117928">MDNLASNKSHIPCQSWAGQNVWSTASTQGSVLNPLPSSQHLSLGSSSDQRPSYDHLQESNQSCMSDLGSLSSRNDAHHAALYKASLISSNPSSNALFANTAVPGTSHMISFPQQTSHTSSMLLTANHGKNIPPPSLPRTNQAPQPCGPQLLPPFSPHNPYKAPFQPPLSNQSLPNGLLPVSLPSCGQHEQSQWIPPSHCRGAVNESIPDAAAHPKNKPSQEGKSSPPANNERQRQVLLHQRAQLLQQVAELDKLLESIPPEESSDGKSPHKAVQSRPSMNDSSHCEQSKTSDAQQVQQSAGKSKSQSHLLSDCSSPASCDEQSEACDTADDLMSAAESEKEVSAEGSDSDFLHDSDGDFSDFLSDSDWGSSDESGHSRPSTPAVETPPLPDNKGPKSGTSLVQEKSVAPQKKIRPTNLRNSFETVVLPSSNSTEKRVYDRRNYCLFCTNPLSKMSRHLERIHSDKPEVAAVFQYPKNSRERQKVWNRLINQGNFAHNKEVMKTGMGQLVSRKRPKKTQRAKDFLHCLYCRGLFIKTAMHRHMKSCPEKVTNEDEPEIGRKRIALQCVLETVEDLGISDGFKSLLSPMIFDDVTQAIMADEIILQFGEDLFNQDGSNPKKHPYIRQNLRQIARLVLEAQNITPLKKLEDFFLPSSFPHVVSAVNALAGYNPETKTYGIPSLAIKLGYDLQKTCSIVEGNAVKRGDASLAESARNFLAVYQEKWNRLVSAGALLAIRETKLNREKKVPFAQDVKRLNSHMENVHLLAEQNLRDAKSAENYAALAKVTLARTILFNRRSLAEIAEMELTGFKSRKKSNSQDGLDISVSDLERNMCEFFTRVDVRGKCGRMVPVLLKPSFVSAMELLTDVRKTCGVPRQNPFVFGRPQGLSAYHGSECIQKYVKECGAKDPEALTSAKIRRHYGTMLQLINLDENEAAQILGPNNQVQSLREDSGMQLDDVEMHSDDVGHGQAHGATTDASVFVSPKSDKEGSKYKGKHKWEEAEVLAVERHMMHLIKGQRIPQKNECIQCLEAEPKALRIRSWKGVKDYVRNRITALKRQSVTPKATH</sequence>
<evidence type="ECO:0000313" key="3">
    <source>
        <dbReference type="Proteomes" id="UP001488805"/>
    </source>
</evidence>
<protein>
    <submittedName>
        <fullName evidence="2">Uncharacterized protein</fullName>
    </submittedName>
</protein>
<comment type="caution">
    <text evidence="2">The sequence shown here is derived from an EMBL/GenBank/DDBJ whole genome shotgun (WGS) entry which is preliminary data.</text>
</comment>
<reference evidence="2 3" key="1">
    <citation type="journal article" date="2024" name="Genome Biol. Evol.">
        <title>Chromosome-level genome assembly of the viviparous eelpout Zoarces viviparus.</title>
        <authorList>
            <person name="Fuhrmann N."/>
            <person name="Brasseur M.V."/>
            <person name="Bakowski C.E."/>
            <person name="Podsiadlowski L."/>
            <person name="Prost S."/>
            <person name="Krehenwinkel H."/>
            <person name="Mayer C."/>
        </authorList>
    </citation>
    <scope>NUCLEOTIDE SEQUENCE [LARGE SCALE GENOMIC DNA]</scope>
    <source>
        <strain evidence="2">NO-MEL_2022_Ind0_liver</strain>
    </source>
</reference>
<feature type="compositionally biased region" description="Low complexity" evidence="1">
    <location>
        <begin position="360"/>
        <end position="372"/>
    </location>
</feature>